<proteinExistence type="predicted"/>
<accession>A0A7W6D0B0</accession>
<reference evidence="2 3" key="1">
    <citation type="submission" date="2020-08" db="EMBL/GenBank/DDBJ databases">
        <title>Genomic Encyclopedia of Type Strains, Phase IV (KMG-IV): sequencing the most valuable type-strain genomes for metagenomic binning, comparative biology and taxonomic classification.</title>
        <authorList>
            <person name="Goeker M."/>
        </authorList>
    </citation>
    <scope>NUCLEOTIDE SEQUENCE [LARGE SCALE GENOMIC DNA]</scope>
    <source>
        <strain evidence="2 3">DSM 25481</strain>
    </source>
</reference>
<name>A0A7W6D0B0_9HYPH</name>
<gene>
    <name evidence="2" type="ORF">GGR24_000944</name>
</gene>
<sequence>MNRRVGVYALAALILVAATALAAPWAVRVLVERRVDDSLQNIRIRSTSVVHRGEVTVDLASRTVVIHGLTIDPPGGASSIRIGSLTMIEPWPSKGRLTARRVVFDDVALLSGDDRTAVPLIELQDYSGPEEGLVTTPGAGPRAASQADVIGQVSVGEISIPLIELVAGKTGTRRSFKNILVTRLVDGVIDAASIEDIAVEAPGGKNPAAPPVQLTASAASLAGLSLPTLWRFYAGEKASGREPLLNEISASRLALRAGSAARGEIAIRAAAASTRGVQLRPLTFPFAEIDGFLAKLKNEEALTPADVRQGLLMIVEGARALSFDAIELSRVRVEQTSARDGDLSATIRSVSVGPYADARLEQVAIEGLTSSGAGSRSLQVSHAQLRGFDASRLAAYAERIGRDEIMLTTQPTANDVVLTAPRIRAIELRDARYGDPDGTFALASARVNVDAPLDAVPQHLGLELQGVEVTPDDASRLAAAARRVGLTQVKGSGRLAMTLDPNTRELSLDSLKTTIEDLGAIEASGSLAKVDPRLAISRGQEFIDQLSAIILEPFKIIVRNDGLFDIALRRAARTANEPDDVFRAALAVRASDEISTLFGPPARQSAEALAAFIRQPISLDITIDPKTPDTRLIDLLQSLRLGPAGIAQTIDVRILNRR</sequence>
<evidence type="ECO:0008006" key="4">
    <source>
        <dbReference type="Google" id="ProtNLM"/>
    </source>
</evidence>
<evidence type="ECO:0000256" key="1">
    <source>
        <dbReference type="SAM" id="SignalP"/>
    </source>
</evidence>
<keyword evidence="1" id="KW-0732">Signal</keyword>
<evidence type="ECO:0000313" key="3">
    <source>
        <dbReference type="Proteomes" id="UP000528964"/>
    </source>
</evidence>
<protein>
    <recommendedName>
        <fullName evidence="4">DUF748 domain-containing protein</fullName>
    </recommendedName>
</protein>
<feature type="signal peptide" evidence="1">
    <location>
        <begin position="1"/>
        <end position="22"/>
    </location>
</feature>
<dbReference type="Proteomes" id="UP000528964">
    <property type="component" value="Unassembled WGS sequence"/>
</dbReference>
<feature type="chain" id="PRO_5030774867" description="DUF748 domain-containing protein" evidence="1">
    <location>
        <begin position="23"/>
        <end position="658"/>
    </location>
</feature>
<dbReference type="AlphaFoldDB" id="A0A7W6D0B0"/>
<comment type="caution">
    <text evidence="2">The sequence shown here is derived from an EMBL/GenBank/DDBJ whole genome shotgun (WGS) entry which is preliminary data.</text>
</comment>
<keyword evidence="3" id="KW-1185">Reference proteome</keyword>
<evidence type="ECO:0000313" key="2">
    <source>
        <dbReference type="EMBL" id="MBB3972311.1"/>
    </source>
</evidence>
<dbReference type="EMBL" id="JACIDR010000001">
    <property type="protein sequence ID" value="MBB3972311.1"/>
    <property type="molecule type" value="Genomic_DNA"/>
</dbReference>
<dbReference type="RefSeq" id="WP_183394099.1">
    <property type="nucleotide sequence ID" value="NZ_JACIDR010000001.1"/>
</dbReference>
<organism evidence="2 3">
    <name type="scientific">Hansschlegelia beijingensis</name>
    <dbReference type="NCBI Taxonomy" id="1133344"/>
    <lineage>
        <taxon>Bacteria</taxon>
        <taxon>Pseudomonadati</taxon>
        <taxon>Pseudomonadota</taxon>
        <taxon>Alphaproteobacteria</taxon>
        <taxon>Hyphomicrobiales</taxon>
        <taxon>Methylopilaceae</taxon>
        <taxon>Hansschlegelia</taxon>
    </lineage>
</organism>